<dbReference type="InterPro" id="IPR002227">
    <property type="entry name" value="Tyrosinase_Cu-bd"/>
</dbReference>
<dbReference type="AlphaFoldDB" id="A0A517LK50"/>
<keyword evidence="7" id="KW-1185">Reference proteome</keyword>
<dbReference type="PANTHER" id="PTHR11474:SF126">
    <property type="entry name" value="TYROSINASE-LIKE PROTEIN TYR-1-RELATED"/>
    <property type="match status" value="1"/>
</dbReference>
<feature type="signal peptide" evidence="3">
    <location>
        <begin position="1"/>
        <end position="19"/>
    </location>
</feature>
<dbReference type="PRINTS" id="PR00092">
    <property type="entry name" value="TYROSINASE"/>
</dbReference>
<gene>
    <name evidence="6" type="ORF">FKW77_005021</name>
</gene>
<accession>A0A517LK50</accession>
<evidence type="ECO:0000256" key="3">
    <source>
        <dbReference type="SAM" id="SignalP"/>
    </source>
</evidence>
<name>A0A517LK50_9PEZI</name>
<dbReference type="Pfam" id="PF00264">
    <property type="entry name" value="Tyrosinase"/>
    <property type="match status" value="1"/>
</dbReference>
<evidence type="ECO:0000256" key="2">
    <source>
        <dbReference type="ARBA" id="ARBA00023008"/>
    </source>
</evidence>
<feature type="domain" description="Tyrosinase copper-binding" evidence="5">
    <location>
        <begin position="266"/>
        <end position="277"/>
    </location>
</feature>
<dbReference type="GO" id="GO:0016491">
    <property type="term" value="F:oxidoreductase activity"/>
    <property type="evidence" value="ECO:0007669"/>
    <property type="project" value="InterPro"/>
</dbReference>
<dbReference type="PROSITE" id="PS00497">
    <property type="entry name" value="TYROSINASE_1"/>
    <property type="match status" value="1"/>
</dbReference>
<dbReference type="PROSITE" id="PS00498">
    <property type="entry name" value="TYROSINASE_2"/>
    <property type="match status" value="1"/>
</dbReference>
<proteinExistence type="predicted"/>
<evidence type="ECO:0000259" key="5">
    <source>
        <dbReference type="PROSITE" id="PS00498"/>
    </source>
</evidence>
<keyword evidence="1" id="KW-0479">Metal-binding</keyword>
<dbReference type="Proteomes" id="UP000316270">
    <property type="component" value="Chromosome 14"/>
</dbReference>
<dbReference type="SUPFAM" id="SSF48056">
    <property type="entry name" value="Di-copper centre-containing domain"/>
    <property type="match status" value="1"/>
</dbReference>
<feature type="domain" description="Tyrosinase copper-binding" evidence="4">
    <location>
        <begin position="89"/>
        <end position="106"/>
    </location>
</feature>
<dbReference type="GO" id="GO:0046872">
    <property type="term" value="F:metal ion binding"/>
    <property type="evidence" value="ECO:0007669"/>
    <property type="project" value="UniProtKB-KW"/>
</dbReference>
<evidence type="ECO:0000313" key="7">
    <source>
        <dbReference type="Proteomes" id="UP000316270"/>
    </source>
</evidence>
<feature type="chain" id="PRO_5022223689" description="Tyrosinase copper-binding domain-containing protein" evidence="3">
    <location>
        <begin position="20"/>
        <end position="334"/>
    </location>
</feature>
<keyword evidence="2" id="KW-0186">Copper</keyword>
<reference evidence="6 7" key="1">
    <citation type="submission" date="2019-07" db="EMBL/GenBank/DDBJ databases">
        <title>Finished genome of Venturia effusa.</title>
        <authorList>
            <person name="Young C.A."/>
            <person name="Cox M.P."/>
            <person name="Ganley A.R.D."/>
            <person name="David W.J."/>
        </authorList>
    </citation>
    <scope>NUCLEOTIDE SEQUENCE [LARGE SCALE GENOMIC DNA]</scope>
    <source>
        <strain evidence="7">albino</strain>
    </source>
</reference>
<evidence type="ECO:0000256" key="1">
    <source>
        <dbReference type="ARBA" id="ARBA00022723"/>
    </source>
</evidence>
<dbReference type="InterPro" id="IPR008922">
    <property type="entry name" value="Di-copper_centre_dom_sf"/>
</dbReference>
<organism evidence="6 7">
    <name type="scientific">Venturia effusa</name>
    <dbReference type="NCBI Taxonomy" id="50376"/>
    <lineage>
        <taxon>Eukaryota</taxon>
        <taxon>Fungi</taxon>
        <taxon>Dikarya</taxon>
        <taxon>Ascomycota</taxon>
        <taxon>Pezizomycotina</taxon>
        <taxon>Dothideomycetes</taxon>
        <taxon>Pleosporomycetidae</taxon>
        <taxon>Venturiales</taxon>
        <taxon>Venturiaceae</taxon>
        <taxon>Venturia</taxon>
    </lineage>
</organism>
<sequence length="334" mass="37423">MRPLSLVPFYFCFFASSIAVAVSSTRSAGICSDPPKRLEWRQLSDPQKKSYIDAVLCLTKKKGISGIENAVNRFDDHYAVHSNQTDDIHWVGHFLHWHRYFVATYEAALRDECGYTDGQPYWDWSQDTEPQNPNSTKVFHTAIFDPETGFGGNGAYIELPMERNPYQLPGGTGGGCVQDGPFTPTNFMLNHPKKDCLRRDYIPRIMNTWGDPAIVAHVLAQKDFTSFARELENKKTFAEPNIHGSGHFGVGGVLGTLGNASLSPGDPLFYPHHAYLDFVFWTWQQQDLPTRLHQVGGPVKPLDYSGENVTLDFEVNIGKLAGNATLHDLLDTQE</sequence>
<dbReference type="PANTHER" id="PTHR11474">
    <property type="entry name" value="TYROSINASE FAMILY MEMBER"/>
    <property type="match status" value="1"/>
</dbReference>
<dbReference type="Gene3D" id="1.10.1280.10">
    <property type="entry name" value="Di-copper center containing domain from catechol oxidase"/>
    <property type="match status" value="1"/>
</dbReference>
<dbReference type="InterPro" id="IPR050316">
    <property type="entry name" value="Tyrosinase/Hemocyanin"/>
</dbReference>
<evidence type="ECO:0000313" key="6">
    <source>
        <dbReference type="EMBL" id="QDS76025.1"/>
    </source>
</evidence>
<protein>
    <recommendedName>
        <fullName evidence="4 5">Tyrosinase copper-binding domain-containing protein</fullName>
    </recommendedName>
</protein>
<dbReference type="OrthoDB" id="6132182at2759"/>
<dbReference type="EMBL" id="CP042198">
    <property type="protein sequence ID" value="QDS76025.1"/>
    <property type="molecule type" value="Genomic_DNA"/>
</dbReference>
<keyword evidence="3" id="KW-0732">Signal</keyword>
<evidence type="ECO:0000259" key="4">
    <source>
        <dbReference type="PROSITE" id="PS00497"/>
    </source>
</evidence>
<dbReference type="STRING" id="50376.A0A517LK50"/>